<keyword evidence="6" id="KW-0479">Metal-binding</keyword>
<accession>A0A1G6UYU7</accession>
<comment type="subcellular location">
    <subcellularLocation>
        <location evidence="1">Cytoplasm</location>
    </subcellularLocation>
</comment>
<dbReference type="InterPro" id="IPR027417">
    <property type="entry name" value="P-loop_NTPase"/>
</dbReference>
<dbReference type="PANTHER" id="PTHR33540:SF2">
    <property type="entry name" value="TRNA THREONYLCARBAMOYLADENOSINE BIOSYNTHESIS PROTEIN TSAE"/>
    <property type="match status" value="1"/>
</dbReference>
<organism evidence="12 13">
    <name type="scientific">Paracoccus isoporae</name>
    <dbReference type="NCBI Taxonomy" id="591205"/>
    <lineage>
        <taxon>Bacteria</taxon>
        <taxon>Pseudomonadati</taxon>
        <taxon>Pseudomonadota</taxon>
        <taxon>Alphaproteobacteria</taxon>
        <taxon>Rhodobacterales</taxon>
        <taxon>Paracoccaceae</taxon>
        <taxon>Paracoccus</taxon>
    </lineage>
</organism>
<keyword evidence="7" id="KW-0547">Nucleotide-binding</keyword>
<dbReference type="OrthoDB" id="9809275at2"/>
<dbReference type="GO" id="GO:0002949">
    <property type="term" value="P:tRNA threonylcarbamoyladenosine modification"/>
    <property type="evidence" value="ECO:0007669"/>
    <property type="project" value="InterPro"/>
</dbReference>
<dbReference type="SUPFAM" id="SSF56112">
    <property type="entry name" value="Protein kinase-like (PK-like)"/>
    <property type="match status" value="1"/>
</dbReference>
<dbReference type="Pfam" id="PF02367">
    <property type="entry name" value="TsaE"/>
    <property type="match status" value="1"/>
</dbReference>
<evidence type="ECO:0000256" key="6">
    <source>
        <dbReference type="ARBA" id="ARBA00022723"/>
    </source>
</evidence>
<evidence type="ECO:0000256" key="3">
    <source>
        <dbReference type="ARBA" id="ARBA00019010"/>
    </source>
</evidence>
<evidence type="ECO:0000313" key="13">
    <source>
        <dbReference type="Proteomes" id="UP000199344"/>
    </source>
</evidence>
<dbReference type="Proteomes" id="UP000199344">
    <property type="component" value="Unassembled WGS sequence"/>
</dbReference>
<dbReference type="GO" id="GO:0005524">
    <property type="term" value="F:ATP binding"/>
    <property type="evidence" value="ECO:0007669"/>
    <property type="project" value="UniProtKB-KW"/>
</dbReference>
<dbReference type="PANTHER" id="PTHR33540">
    <property type="entry name" value="TRNA THREONYLCARBAMOYLADENOSINE BIOSYNTHESIS PROTEIN TSAE"/>
    <property type="match status" value="1"/>
</dbReference>
<dbReference type="Gene3D" id="3.90.1200.10">
    <property type="match status" value="1"/>
</dbReference>
<feature type="domain" description="Aminoglycoside phosphotransferase" evidence="11">
    <location>
        <begin position="171"/>
        <end position="388"/>
    </location>
</feature>
<dbReference type="GO" id="GO:0046872">
    <property type="term" value="F:metal ion binding"/>
    <property type="evidence" value="ECO:0007669"/>
    <property type="project" value="UniProtKB-KW"/>
</dbReference>
<dbReference type="STRING" id="591205.SAMN05421538_101650"/>
<keyword evidence="13" id="KW-1185">Reference proteome</keyword>
<dbReference type="SUPFAM" id="SSF52540">
    <property type="entry name" value="P-loop containing nucleoside triphosphate hydrolases"/>
    <property type="match status" value="1"/>
</dbReference>
<dbReference type="GO" id="GO:0005737">
    <property type="term" value="C:cytoplasm"/>
    <property type="evidence" value="ECO:0007669"/>
    <property type="project" value="UniProtKB-SubCell"/>
</dbReference>
<dbReference type="Gene3D" id="3.30.200.20">
    <property type="entry name" value="Phosphorylase Kinase, domain 1"/>
    <property type="match status" value="1"/>
</dbReference>
<keyword evidence="8" id="KW-0067">ATP-binding</keyword>
<dbReference type="RefSeq" id="WP_090520746.1">
    <property type="nucleotide sequence ID" value="NZ_FNAH01000001.1"/>
</dbReference>
<dbReference type="EMBL" id="FNAH01000001">
    <property type="protein sequence ID" value="SDD45827.1"/>
    <property type="molecule type" value="Genomic_DNA"/>
</dbReference>
<dbReference type="Gene3D" id="3.40.50.300">
    <property type="entry name" value="P-loop containing nucleotide triphosphate hydrolases"/>
    <property type="match status" value="1"/>
</dbReference>
<evidence type="ECO:0000256" key="10">
    <source>
        <dbReference type="ARBA" id="ARBA00032441"/>
    </source>
</evidence>
<dbReference type="AlphaFoldDB" id="A0A1G6UYU7"/>
<comment type="similarity">
    <text evidence="2">Belongs to the TsaE family.</text>
</comment>
<dbReference type="InterPro" id="IPR002575">
    <property type="entry name" value="Aminoglycoside_PTrfase"/>
</dbReference>
<keyword evidence="9" id="KW-0460">Magnesium</keyword>
<protein>
    <recommendedName>
        <fullName evidence="3">tRNA threonylcarbamoyladenosine biosynthesis protein TsaE</fullName>
    </recommendedName>
    <alternativeName>
        <fullName evidence="10">t(6)A37 threonylcarbamoyladenosine biosynthesis protein TsaE</fullName>
    </alternativeName>
</protein>
<evidence type="ECO:0000259" key="11">
    <source>
        <dbReference type="Pfam" id="PF01636"/>
    </source>
</evidence>
<gene>
    <name evidence="12" type="ORF">SAMN05421538_101650</name>
</gene>
<proteinExistence type="inferred from homology"/>
<evidence type="ECO:0000256" key="5">
    <source>
        <dbReference type="ARBA" id="ARBA00022694"/>
    </source>
</evidence>
<keyword evidence="5" id="KW-0819">tRNA processing</keyword>
<reference evidence="12 13" key="1">
    <citation type="submission" date="2016-10" db="EMBL/GenBank/DDBJ databases">
        <authorList>
            <person name="de Groot N.N."/>
        </authorList>
    </citation>
    <scope>NUCLEOTIDE SEQUENCE [LARGE SCALE GENOMIC DNA]</scope>
    <source>
        <strain evidence="12 13">DSM 22220</strain>
    </source>
</reference>
<keyword evidence="4" id="KW-0963">Cytoplasm</keyword>
<evidence type="ECO:0000256" key="9">
    <source>
        <dbReference type="ARBA" id="ARBA00022842"/>
    </source>
</evidence>
<evidence type="ECO:0000256" key="1">
    <source>
        <dbReference type="ARBA" id="ARBA00004496"/>
    </source>
</evidence>
<dbReference type="NCBIfam" id="TIGR00150">
    <property type="entry name" value="T6A_YjeE"/>
    <property type="match status" value="1"/>
</dbReference>
<sequence>MSDALLSLTADATLLAAIARALATELRGGDTVLLEGPVGAGKSHFARAFIRAVLRNPAEEVPSPTFTLVQSYDGDPPVWHADLYRLSDPAEVEELGLLDAMEEAITLIEWPDRMGDVTGALRLRLTALDDPELRRVRLGTDGDPVRWRRIRRAVERAVFLHAHGWAGAQVAFLAGDASARRYFRVEQDGHSAVLMDADQATLVPYLRMTAWLAARDFAVPAILASDQAQGLALIEDFGDAQLARIVEAEPDRAAELYPQVAALLARLASHPPVPGIMALDGAEMARQVGMFAEWYPGAVGAGADAQAAAAEIAPCIAALHDRLCADLPAVTSLRDFHAENILLTPDGRLGLLDFQDSVAAHPAYDLVSALHDARRAIPAEVERASIAVFLAETGLDPDRFDAAFALLGAQRNLRIMGIFTRLCIRDGKPRYLAFMPHVWSLIGRETAHPALSELAARVARIPAPTPDLIERIRSRCRP</sequence>
<evidence type="ECO:0000256" key="4">
    <source>
        <dbReference type="ARBA" id="ARBA00022490"/>
    </source>
</evidence>
<evidence type="ECO:0000313" key="12">
    <source>
        <dbReference type="EMBL" id="SDD45827.1"/>
    </source>
</evidence>
<dbReference type="Pfam" id="PF01636">
    <property type="entry name" value="APH"/>
    <property type="match status" value="1"/>
</dbReference>
<evidence type="ECO:0000256" key="7">
    <source>
        <dbReference type="ARBA" id="ARBA00022741"/>
    </source>
</evidence>
<evidence type="ECO:0000256" key="8">
    <source>
        <dbReference type="ARBA" id="ARBA00022840"/>
    </source>
</evidence>
<name>A0A1G6UYU7_9RHOB</name>
<evidence type="ECO:0000256" key="2">
    <source>
        <dbReference type="ARBA" id="ARBA00007599"/>
    </source>
</evidence>
<dbReference type="InterPro" id="IPR011009">
    <property type="entry name" value="Kinase-like_dom_sf"/>
</dbReference>
<dbReference type="InterPro" id="IPR003442">
    <property type="entry name" value="T6A_TsaE"/>
</dbReference>